<evidence type="ECO:0000313" key="3">
    <source>
        <dbReference type="EMBL" id="KAK1922125.1"/>
    </source>
</evidence>
<name>A0AAD9CX65_PAPLA</name>
<protein>
    <submittedName>
        <fullName evidence="3">Alpha/Beta hydrolase protein</fullName>
    </submittedName>
</protein>
<dbReference type="InterPro" id="IPR000639">
    <property type="entry name" value="Epox_hydrolase-like"/>
</dbReference>
<proteinExistence type="predicted"/>
<dbReference type="Pfam" id="PF00561">
    <property type="entry name" value="Abhydrolase_1"/>
    <property type="match status" value="1"/>
</dbReference>
<feature type="domain" description="AB hydrolase-1" evidence="2">
    <location>
        <begin position="28"/>
        <end position="276"/>
    </location>
</feature>
<evidence type="ECO:0000256" key="1">
    <source>
        <dbReference type="ARBA" id="ARBA00022801"/>
    </source>
</evidence>
<dbReference type="SUPFAM" id="SSF53474">
    <property type="entry name" value="alpha/beta-Hydrolases"/>
    <property type="match status" value="1"/>
</dbReference>
<dbReference type="Gene3D" id="3.40.50.1820">
    <property type="entry name" value="alpha/beta hydrolase"/>
    <property type="match status" value="1"/>
</dbReference>
<accession>A0AAD9CX65</accession>
<keyword evidence="4" id="KW-1185">Reference proteome</keyword>
<dbReference type="InterPro" id="IPR051340">
    <property type="entry name" value="Haloalkane_dehalogenase"/>
</dbReference>
<comment type="caution">
    <text evidence="3">The sequence shown here is derived from an EMBL/GenBank/DDBJ whole genome shotgun (WGS) entry which is preliminary data.</text>
</comment>
<keyword evidence="1 3" id="KW-0378">Hydrolase</keyword>
<dbReference type="InterPro" id="IPR000073">
    <property type="entry name" value="AB_hydrolase_1"/>
</dbReference>
<dbReference type="PRINTS" id="PR00412">
    <property type="entry name" value="EPOXHYDRLASE"/>
</dbReference>
<dbReference type="EMBL" id="JAODAN010000009">
    <property type="protein sequence ID" value="KAK1922125.1"/>
    <property type="molecule type" value="Genomic_DNA"/>
</dbReference>
<evidence type="ECO:0000259" key="2">
    <source>
        <dbReference type="Pfam" id="PF00561"/>
    </source>
</evidence>
<sequence length="294" mass="32573">MSTTTYHTIALPNSVTVSYALAGESSLPPLLLLHGFPSSSHQFRNLIPLLSSTWHVIAPDLPGFGNTTVPGDYVHTFNNMAETIGLFLDAIKQSKVTVYIFDYGAPTAFRLALKRPDVFNGIITQNGNAYEEGLGAAFWEPLQTWWKGDEKRAPIADTIQSQALTLESTKWQYEHGTPEGLLPRIDPAAYLFDYWVNLSTAEQKDVQMSLFWDYRTNVGLYPDFQRYLRESGIPVLVVWGKGDACFLPAGAKAYEKDVKNVRVVLLDGGHFLLETHVDEVAAKINGFASAVAKA</sequence>
<gene>
    <name evidence="3" type="ORF">DB88DRAFT_382679</name>
</gene>
<organism evidence="3 4">
    <name type="scientific">Papiliotrema laurentii</name>
    <name type="common">Cryptococcus laurentii</name>
    <dbReference type="NCBI Taxonomy" id="5418"/>
    <lineage>
        <taxon>Eukaryota</taxon>
        <taxon>Fungi</taxon>
        <taxon>Dikarya</taxon>
        <taxon>Basidiomycota</taxon>
        <taxon>Agaricomycotina</taxon>
        <taxon>Tremellomycetes</taxon>
        <taxon>Tremellales</taxon>
        <taxon>Rhynchogastremaceae</taxon>
        <taxon>Papiliotrema</taxon>
    </lineage>
</organism>
<dbReference type="GO" id="GO:0004301">
    <property type="term" value="F:epoxide hydrolase activity"/>
    <property type="evidence" value="ECO:0007669"/>
    <property type="project" value="TreeGrafter"/>
</dbReference>
<dbReference type="Proteomes" id="UP001182556">
    <property type="component" value="Unassembled WGS sequence"/>
</dbReference>
<dbReference type="PANTHER" id="PTHR42977">
    <property type="entry name" value="HYDROLASE-RELATED"/>
    <property type="match status" value="1"/>
</dbReference>
<dbReference type="InterPro" id="IPR029058">
    <property type="entry name" value="AB_hydrolase_fold"/>
</dbReference>
<evidence type="ECO:0000313" key="4">
    <source>
        <dbReference type="Proteomes" id="UP001182556"/>
    </source>
</evidence>
<reference evidence="3" key="1">
    <citation type="submission" date="2023-02" db="EMBL/GenBank/DDBJ databases">
        <title>Identification and recombinant expression of a fungal hydrolase from Papiliotrema laurentii that hydrolyzes apple cutin and clears colloidal polyester polyurethane.</title>
        <authorList>
            <consortium name="DOE Joint Genome Institute"/>
            <person name="Roman V.A."/>
            <person name="Bojanowski C."/>
            <person name="Crable B.R."/>
            <person name="Wagner D.N."/>
            <person name="Hung C.S."/>
            <person name="Nadeau L.J."/>
            <person name="Schratz L."/>
            <person name="Haridas S."/>
            <person name="Pangilinan J."/>
            <person name="Lipzen A."/>
            <person name="Na H."/>
            <person name="Yan M."/>
            <person name="Ng V."/>
            <person name="Grigoriev I.V."/>
            <person name="Spatafora J.W."/>
            <person name="Barlow D."/>
            <person name="Biffinger J."/>
            <person name="Kelley-Loughnane N."/>
            <person name="Varaljay V.A."/>
            <person name="Crookes-Goodson W.J."/>
        </authorList>
    </citation>
    <scope>NUCLEOTIDE SEQUENCE</scope>
    <source>
        <strain evidence="3">5307AH</strain>
    </source>
</reference>
<dbReference type="PANTHER" id="PTHR42977:SF3">
    <property type="entry name" value="AB HYDROLASE-1 DOMAIN-CONTAINING PROTEIN"/>
    <property type="match status" value="1"/>
</dbReference>
<dbReference type="AlphaFoldDB" id="A0AAD9CX65"/>